<comment type="similarity">
    <text evidence="1 7">Belongs to the esterase D family.</text>
</comment>
<dbReference type="PANTHER" id="PTHR10061:SF0">
    <property type="entry name" value="S-FORMYLGLUTATHIONE HYDROLASE"/>
    <property type="match status" value="1"/>
</dbReference>
<evidence type="ECO:0000256" key="1">
    <source>
        <dbReference type="ARBA" id="ARBA00005622"/>
    </source>
</evidence>
<reference evidence="8 9" key="1">
    <citation type="journal article" date="2004" name="Nature">
        <title>Genome sequence of the ultrasmall unicellular red alga Cyanidioschyzon merolae 10D.</title>
        <authorList>
            <person name="Matsuzaki M."/>
            <person name="Misumi O."/>
            <person name="Shin-i T."/>
            <person name="Maruyama S."/>
            <person name="Takahara M."/>
            <person name="Miyagishima S."/>
            <person name="Mori T."/>
            <person name="Nishida K."/>
            <person name="Yagisawa F."/>
            <person name="Nishida K."/>
            <person name="Yoshida Y."/>
            <person name="Nishimura Y."/>
            <person name="Nakao S."/>
            <person name="Kobayashi T."/>
            <person name="Momoyama Y."/>
            <person name="Higashiyama T."/>
            <person name="Minoda A."/>
            <person name="Sano M."/>
            <person name="Nomoto H."/>
            <person name="Oishi K."/>
            <person name="Hayashi H."/>
            <person name="Ohta F."/>
            <person name="Nishizaka S."/>
            <person name="Haga S."/>
            <person name="Miura S."/>
            <person name="Morishita T."/>
            <person name="Kabeya Y."/>
            <person name="Terasawa K."/>
            <person name="Suzuki Y."/>
            <person name="Ishii Y."/>
            <person name="Asakawa S."/>
            <person name="Takano H."/>
            <person name="Ohta N."/>
            <person name="Kuroiwa H."/>
            <person name="Tanaka K."/>
            <person name="Shimizu N."/>
            <person name="Sugano S."/>
            <person name="Sato N."/>
            <person name="Nozaki H."/>
            <person name="Ogasawara N."/>
            <person name="Kohara Y."/>
            <person name="Kuroiwa T."/>
        </authorList>
    </citation>
    <scope>NUCLEOTIDE SEQUENCE [LARGE SCALE GENOMIC DNA]</scope>
    <source>
        <strain evidence="8 9">10D</strain>
    </source>
</reference>
<evidence type="ECO:0000256" key="6">
    <source>
        <dbReference type="PIRSR" id="PIRSR614186-1"/>
    </source>
</evidence>
<dbReference type="InterPro" id="IPR000801">
    <property type="entry name" value="Esterase-like"/>
</dbReference>
<name>M1UVZ3_CYAM1</name>
<comment type="subcellular location">
    <subcellularLocation>
        <location evidence="7">Cytoplasm</location>
    </subcellularLocation>
</comment>
<dbReference type="SUPFAM" id="SSF53474">
    <property type="entry name" value="alpha/beta-Hydrolases"/>
    <property type="match status" value="1"/>
</dbReference>
<dbReference type="GO" id="GO:0052689">
    <property type="term" value="F:carboxylic ester hydrolase activity"/>
    <property type="evidence" value="ECO:0007669"/>
    <property type="project" value="UniProtKB-KW"/>
</dbReference>
<evidence type="ECO:0000256" key="2">
    <source>
        <dbReference type="ARBA" id="ARBA00012479"/>
    </source>
</evidence>
<comment type="function">
    <text evidence="7">Serine hydrolase involved in the detoxification of formaldehyde.</text>
</comment>
<dbReference type="eggNOG" id="KOG3101">
    <property type="taxonomic scope" value="Eukaryota"/>
</dbReference>
<sequence length="293" mass="32053">MTAASLVSSTLCFGCKVNQYRHQSKALGGLEAVFSVITPPEVDVEQSKPTPVVYYLSGLTCTDQNFIQKAGACRAAARLNLIIVAPDTSPRGAGIPGEDDSYDFGTGAGFYLNATEEPYRSHYRMYAYVVEELPEVVRELFPSPTGQRLCSITGHSMGGHGALVCALRNPGKYRSVSAFAPIAHPTACPWGQKAFRGYLGSVEAGRVYDATCLVQDASIVKACNLDDILIDQGTADQFWREGQLRADDFVSAARDAGQKVTLRMQEGYDHSYFFVSTFIDDHLEFHAARLRRL</sequence>
<dbReference type="InterPro" id="IPR014186">
    <property type="entry name" value="S-formylglutathione_hydrol"/>
</dbReference>
<gene>
    <name evidence="8" type="ORF">CYME_CMQ397C</name>
</gene>
<dbReference type="OMA" id="PSDCPWG"/>
<evidence type="ECO:0000256" key="3">
    <source>
        <dbReference type="ARBA" id="ARBA00016774"/>
    </source>
</evidence>
<dbReference type="GO" id="GO:0018738">
    <property type="term" value="F:S-formylglutathione hydrolase activity"/>
    <property type="evidence" value="ECO:0007669"/>
    <property type="project" value="UniProtKB-EC"/>
</dbReference>
<evidence type="ECO:0000256" key="5">
    <source>
        <dbReference type="ARBA" id="ARBA00022801"/>
    </source>
</evidence>
<dbReference type="EMBL" id="AP006499">
    <property type="protein sequence ID" value="BAM82246.1"/>
    <property type="molecule type" value="Genomic_DNA"/>
</dbReference>
<dbReference type="Pfam" id="PF00756">
    <property type="entry name" value="Esterase"/>
    <property type="match status" value="1"/>
</dbReference>
<dbReference type="NCBIfam" id="TIGR02821">
    <property type="entry name" value="fghA_ester_D"/>
    <property type="match status" value="1"/>
</dbReference>
<proteinExistence type="inferred from homology"/>
<dbReference type="Gramene" id="CMQ397CT">
    <property type="protein sequence ID" value="CMQ397CT"/>
    <property type="gene ID" value="CMQ397C"/>
</dbReference>
<dbReference type="GO" id="GO:0046294">
    <property type="term" value="P:formaldehyde catabolic process"/>
    <property type="evidence" value="ECO:0007669"/>
    <property type="project" value="InterPro"/>
</dbReference>
<feature type="active site" description="Charge relay system" evidence="6">
    <location>
        <position position="270"/>
    </location>
</feature>
<feature type="active site" description="Charge relay system" evidence="6">
    <location>
        <position position="156"/>
    </location>
</feature>
<feature type="active site" description="Charge relay system" evidence="6">
    <location>
        <position position="236"/>
    </location>
</feature>
<evidence type="ECO:0000313" key="8">
    <source>
        <dbReference type="EMBL" id="BAM82246.1"/>
    </source>
</evidence>
<keyword evidence="4 7" id="KW-0719">Serine esterase</keyword>
<organism evidence="8 9">
    <name type="scientific">Cyanidioschyzon merolae (strain NIES-3377 / 10D)</name>
    <name type="common">Unicellular red alga</name>
    <dbReference type="NCBI Taxonomy" id="280699"/>
    <lineage>
        <taxon>Eukaryota</taxon>
        <taxon>Rhodophyta</taxon>
        <taxon>Bangiophyceae</taxon>
        <taxon>Cyanidiales</taxon>
        <taxon>Cyanidiaceae</taxon>
        <taxon>Cyanidioschyzon</taxon>
    </lineage>
</organism>
<dbReference type="GO" id="GO:0005829">
    <property type="term" value="C:cytosol"/>
    <property type="evidence" value="ECO:0007669"/>
    <property type="project" value="TreeGrafter"/>
</dbReference>
<dbReference type="KEGG" id="cme:CYME_CMQ397C"/>
<evidence type="ECO:0000256" key="4">
    <source>
        <dbReference type="ARBA" id="ARBA00022487"/>
    </source>
</evidence>
<dbReference type="HOGENOM" id="CLU_056472_0_0_1"/>
<dbReference type="InterPro" id="IPR029058">
    <property type="entry name" value="AB_hydrolase_fold"/>
</dbReference>
<protein>
    <recommendedName>
        <fullName evidence="3 7">S-formylglutathione hydrolase</fullName>
        <ecNumber evidence="2 7">3.1.2.12</ecNumber>
    </recommendedName>
</protein>
<dbReference type="STRING" id="280699.M1UVZ3"/>
<dbReference type="GeneID" id="16996391"/>
<comment type="catalytic activity">
    <reaction evidence="7">
        <text>S-formylglutathione + H2O = formate + glutathione + H(+)</text>
        <dbReference type="Rhea" id="RHEA:14961"/>
        <dbReference type="ChEBI" id="CHEBI:15377"/>
        <dbReference type="ChEBI" id="CHEBI:15378"/>
        <dbReference type="ChEBI" id="CHEBI:15740"/>
        <dbReference type="ChEBI" id="CHEBI:57688"/>
        <dbReference type="ChEBI" id="CHEBI:57925"/>
        <dbReference type="EC" id="3.1.2.12"/>
    </reaction>
</comment>
<dbReference type="FunFam" id="3.40.50.1820:FF:000002">
    <property type="entry name" value="S-formylglutathione hydrolase"/>
    <property type="match status" value="1"/>
</dbReference>
<dbReference type="AlphaFoldDB" id="M1UVZ3"/>
<dbReference type="Proteomes" id="UP000007014">
    <property type="component" value="Chromosome 17"/>
</dbReference>
<keyword evidence="5 7" id="KW-0378">Hydrolase</keyword>
<dbReference type="PANTHER" id="PTHR10061">
    <property type="entry name" value="S-FORMYLGLUTATHIONE HYDROLASE"/>
    <property type="match status" value="1"/>
</dbReference>
<evidence type="ECO:0000256" key="7">
    <source>
        <dbReference type="RuleBase" id="RU363068"/>
    </source>
</evidence>
<keyword evidence="7" id="KW-0963">Cytoplasm</keyword>
<dbReference type="EC" id="3.1.2.12" evidence="2 7"/>
<keyword evidence="9" id="KW-1185">Reference proteome</keyword>
<evidence type="ECO:0000313" key="9">
    <source>
        <dbReference type="Proteomes" id="UP000007014"/>
    </source>
</evidence>
<dbReference type="OrthoDB" id="420518at2759"/>
<accession>M1UVZ3</accession>
<dbReference type="Gene3D" id="3.40.50.1820">
    <property type="entry name" value="alpha/beta hydrolase"/>
    <property type="match status" value="1"/>
</dbReference>
<reference evidence="8 9" key="2">
    <citation type="journal article" date="2007" name="BMC Biol.">
        <title>A 100%-complete sequence reveals unusually simple genomic features in the hot-spring red alga Cyanidioschyzon merolae.</title>
        <authorList>
            <person name="Nozaki H."/>
            <person name="Takano H."/>
            <person name="Misumi O."/>
            <person name="Terasawa K."/>
            <person name="Matsuzaki M."/>
            <person name="Maruyama S."/>
            <person name="Nishida K."/>
            <person name="Yagisawa F."/>
            <person name="Yoshida Y."/>
            <person name="Fujiwara T."/>
            <person name="Takio S."/>
            <person name="Tamura K."/>
            <person name="Chung S.J."/>
            <person name="Nakamura S."/>
            <person name="Kuroiwa H."/>
            <person name="Tanaka K."/>
            <person name="Sato N."/>
            <person name="Kuroiwa T."/>
        </authorList>
    </citation>
    <scope>NUCLEOTIDE SEQUENCE [LARGE SCALE GENOMIC DNA]</scope>
    <source>
        <strain evidence="8 9">10D</strain>
    </source>
</reference>
<dbReference type="RefSeq" id="XP_005538282.1">
    <property type="nucleotide sequence ID" value="XM_005538225.1"/>
</dbReference>